<keyword evidence="2" id="KW-1185">Reference proteome</keyword>
<reference evidence="1" key="2">
    <citation type="submission" date="2020-11" db="EMBL/GenBank/DDBJ databases">
        <authorList>
            <person name="McCartney M.A."/>
            <person name="Auch B."/>
            <person name="Kono T."/>
            <person name="Mallez S."/>
            <person name="Becker A."/>
            <person name="Gohl D.M."/>
            <person name="Silverstein K.A.T."/>
            <person name="Koren S."/>
            <person name="Bechman K.B."/>
            <person name="Herman A."/>
            <person name="Abrahante J.E."/>
            <person name="Garbe J."/>
        </authorList>
    </citation>
    <scope>NUCLEOTIDE SEQUENCE</scope>
    <source>
        <strain evidence="1">Duluth1</strain>
        <tissue evidence="1">Whole animal</tissue>
    </source>
</reference>
<dbReference type="AlphaFoldDB" id="A0A9D4D833"/>
<accession>A0A9D4D833</accession>
<evidence type="ECO:0000313" key="1">
    <source>
        <dbReference type="EMBL" id="KAH3740387.1"/>
    </source>
</evidence>
<reference evidence="1" key="1">
    <citation type="journal article" date="2019" name="bioRxiv">
        <title>The Genome of the Zebra Mussel, Dreissena polymorpha: A Resource for Invasive Species Research.</title>
        <authorList>
            <person name="McCartney M.A."/>
            <person name="Auch B."/>
            <person name="Kono T."/>
            <person name="Mallez S."/>
            <person name="Zhang Y."/>
            <person name="Obille A."/>
            <person name="Becker A."/>
            <person name="Abrahante J.E."/>
            <person name="Garbe J."/>
            <person name="Badalamenti J.P."/>
            <person name="Herman A."/>
            <person name="Mangelson H."/>
            <person name="Liachko I."/>
            <person name="Sullivan S."/>
            <person name="Sone E.D."/>
            <person name="Koren S."/>
            <person name="Silverstein K.A.T."/>
            <person name="Beckman K.B."/>
            <person name="Gohl D.M."/>
        </authorList>
    </citation>
    <scope>NUCLEOTIDE SEQUENCE</scope>
    <source>
        <strain evidence="1">Duluth1</strain>
        <tissue evidence="1">Whole animal</tissue>
    </source>
</reference>
<evidence type="ECO:0000313" key="2">
    <source>
        <dbReference type="Proteomes" id="UP000828390"/>
    </source>
</evidence>
<name>A0A9D4D833_DREPO</name>
<sequence>MSTITEDVGYHDNCCCDGNTSRSQPPRVKLPEDTTAVKTSRLYMLFSPSNRKAIRLLTPYSACRSQPG</sequence>
<protein>
    <submittedName>
        <fullName evidence="1">Uncharacterized protein</fullName>
    </submittedName>
</protein>
<dbReference type="EMBL" id="JAIWYP010000011">
    <property type="protein sequence ID" value="KAH3740387.1"/>
    <property type="molecule type" value="Genomic_DNA"/>
</dbReference>
<proteinExistence type="predicted"/>
<gene>
    <name evidence="1" type="ORF">DPMN_047093</name>
</gene>
<comment type="caution">
    <text evidence="1">The sequence shown here is derived from an EMBL/GenBank/DDBJ whole genome shotgun (WGS) entry which is preliminary data.</text>
</comment>
<dbReference type="Proteomes" id="UP000828390">
    <property type="component" value="Unassembled WGS sequence"/>
</dbReference>
<organism evidence="1 2">
    <name type="scientific">Dreissena polymorpha</name>
    <name type="common">Zebra mussel</name>
    <name type="synonym">Mytilus polymorpha</name>
    <dbReference type="NCBI Taxonomy" id="45954"/>
    <lineage>
        <taxon>Eukaryota</taxon>
        <taxon>Metazoa</taxon>
        <taxon>Spiralia</taxon>
        <taxon>Lophotrochozoa</taxon>
        <taxon>Mollusca</taxon>
        <taxon>Bivalvia</taxon>
        <taxon>Autobranchia</taxon>
        <taxon>Heteroconchia</taxon>
        <taxon>Euheterodonta</taxon>
        <taxon>Imparidentia</taxon>
        <taxon>Neoheterodontei</taxon>
        <taxon>Myida</taxon>
        <taxon>Dreissenoidea</taxon>
        <taxon>Dreissenidae</taxon>
        <taxon>Dreissena</taxon>
    </lineage>
</organism>